<organism evidence="1">
    <name type="scientific">marine sediment metagenome</name>
    <dbReference type="NCBI Taxonomy" id="412755"/>
    <lineage>
        <taxon>unclassified sequences</taxon>
        <taxon>metagenomes</taxon>
        <taxon>ecological metagenomes</taxon>
    </lineage>
</organism>
<dbReference type="EMBL" id="BART01001700">
    <property type="protein sequence ID" value="GAG72550.1"/>
    <property type="molecule type" value="Genomic_DNA"/>
</dbReference>
<dbReference type="Gene3D" id="3.30.700.20">
    <property type="entry name" value="Hypothetical protein ph0010, domain 1"/>
    <property type="match status" value="1"/>
</dbReference>
<dbReference type="InterPro" id="IPR027485">
    <property type="entry name" value="AMMECR1_N"/>
</dbReference>
<reference evidence="1" key="1">
    <citation type="journal article" date="2014" name="Front. Microbiol.">
        <title>High frequency of phylogenetically diverse reductive dehalogenase-homologous genes in deep subseafloor sedimentary metagenomes.</title>
        <authorList>
            <person name="Kawai M."/>
            <person name="Futagami T."/>
            <person name="Toyoda A."/>
            <person name="Takaki Y."/>
            <person name="Nishi S."/>
            <person name="Hori S."/>
            <person name="Arai W."/>
            <person name="Tsubouchi T."/>
            <person name="Morono Y."/>
            <person name="Uchiyama I."/>
            <person name="Ito T."/>
            <person name="Fujiyama A."/>
            <person name="Inagaki F."/>
            <person name="Takami H."/>
        </authorList>
    </citation>
    <scope>NUCLEOTIDE SEQUENCE</scope>
    <source>
        <strain evidence="1">Expedition CK06-06</strain>
    </source>
</reference>
<gene>
    <name evidence="1" type="ORF">S01H4_05753</name>
</gene>
<proteinExistence type="predicted"/>
<name>X0ZS10_9ZZZZ</name>
<dbReference type="AlphaFoldDB" id="X0ZS10"/>
<protein>
    <recommendedName>
        <fullName evidence="2">AMMECR1 domain-containing protein</fullName>
    </recommendedName>
</protein>
<dbReference type="InterPro" id="IPR036071">
    <property type="entry name" value="AMMECR1_dom_sf"/>
</dbReference>
<dbReference type="SUPFAM" id="SSF143447">
    <property type="entry name" value="AMMECR1-like"/>
    <property type="match status" value="1"/>
</dbReference>
<sequence length="66" mass="7854">MDKYVELAKKAVEKYIKVGKVLSHKNILEEFTKEKTGVFVSIKKKGELRVYAIIFTFHYKQDLIRY</sequence>
<comment type="caution">
    <text evidence="1">The sequence shown here is derived from an EMBL/GenBank/DDBJ whole genome shotgun (WGS) entry which is preliminary data.</text>
</comment>
<accession>X0ZS10</accession>
<evidence type="ECO:0000313" key="1">
    <source>
        <dbReference type="EMBL" id="GAG72550.1"/>
    </source>
</evidence>
<evidence type="ECO:0008006" key="2">
    <source>
        <dbReference type="Google" id="ProtNLM"/>
    </source>
</evidence>